<evidence type="ECO:0000256" key="3">
    <source>
        <dbReference type="ARBA" id="ARBA00022679"/>
    </source>
</evidence>
<dbReference type="SUPFAM" id="SSF47384">
    <property type="entry name" value="Homodimeric domain of signal transducing histidine kinase"/>
    <property type="match status" value="1"/>
</dbReference>
<dbReference type="SUPFAM" id="SSF55874">
    <property type="entry name" value="ATPase domain of HSP90 chaperone/DNA topoisomerase II/histidine kinase"/>
    <property type="match status" value="1"/>
</dbReference>
<name>A0ABX6N332_9BURK</name>
<dbReference type="InterPro" id="IPR003661">
    <property type="entry name" value="HisK_dim/P_dom"/>
</dbReference>
<reference evidence="7 8" key="1">
    <citation type="submission" date="2020-05" db="EMBL/GenBank/DDBJ databases">
        <title>Compete genome of Limnobacter sp. SAORIC-580.</title>
        <authorList>
            <person name="Song J."/>
            <person name="Cho J.-C."/>
        </authorList>
    </citation>
    <scope>NUCLEOTIDE SEQUENCE [LARGE SCALE GENOMIC DNA]</scope>
    <source>
        <strain evidence="7 8">SAORIC-580</strain>
    </source>
</reference>
<dbReference type="SMART" id="SM00387">
    <property type="entry name" value="HATPase_c"/>
    <property type="match status" value="1"/>
</dbReference>
<dbReference type="Pfam" id="PF02518">
    <property type="entry name" value="HATPase_c"/>
    <property type="match status" value="1"/>
</dbReference>
<evidence type="ECO:0000256" key="4">
    <source>
        <dbReference type="ARBA" id="ARBA00022777"/>
    </source>
</evidence>
<keyword evidence="4" id="KW-0418">Kinase</keyword>
<evidence type="ECO:0000313" key="8">
    <source>
        <dbReference type="Proteomes" id="UP000501130"/>
    </source>
</evidence>
<dbReference type="Gene3D" id="3.30.565.10">
    <property type="entry name" value="Histidine kinase-like ATPase, C-terminal domain"/>
    <property type="match status" value="1"/>
</dbReference>
<evidence type="ECO:0000259" key="6">
    <source>
        <dbReference type="PROSITE" id="PS50109"/>
    </source>
</evidence>
<evidence type="ECO:0000256" key="1">
    <source>
        <dbReference type="ARBA" id="ARBA00000085"/>
    </source>
</evidence>
<dbReference type="InterPro" id="IPR036890">
    <property type="entry name" value="HATPase_C_sf"/>
</dbReference>
<dbReference type="PANTHER" id="PTHR42878">
    <property type="entry name" value="TWO-COMPONENT HISTIDINE KINASE"/>
    <property type="match status" value="1"/>
</dbReference>
<dbReference type="Gene3D" id="1.10.287.130">
    <property type="match status" value="1"/>
</dbReference>
<dbReference type="PROSITE" id="PS50109">
    <property type="entry name" value="HIS_KIN"/>
    <property type="match status" value="1"/>
</dbReference>
<dbReference type="PANTHER" id="PTHR42878:SF15">
    <property type="entry name" value="BACTERIOPHYTOCHROME"/>
    <property type="match status" value="1"/>
</dbReference>
<dbReference type="Proteomes" id="UP000501130">
    <property type="component" value="Chromosome"/>
</dbReference>
<comment type="catalytic activity">
    <reaction evidence="1">
        <text>ATP + protein L-histidine = ADP + protein N-phospho-L-histidine.</text>
        <dbReference type="EC" id="2.7.13.3"/>
    </reaction>
</comment>
<keyword evidence="8" id="KW-1185">Reference proteome</keyword>
<dbReference type="InterPro" id="IPR050351">
    <property type="entry name" value="BphY/WalK/GraS-like"/>
</dbReference>
<dbReference type="InterPro" id="IPR003594">
    <property type="entry name" value="HATPase_dom"/>
</dbReference>
<evidence type="ECO:0000256" key="5">
    <source>
        <dbReference type="SAM" id="Coils"/>
    </source>
</evidence>
<evidence type="ECO:0000313" key="7">
    <source>
        <dbReference type="EMBL" id="QJR28801.1"/>
    </source>
</evidence>
<dbReference type="EMBL" id="CP053084">
    <property type="protein sequence ID" value="QJR28801.1"/>
    <property type="molecule type" value="Genomic_DNA"/>
</dbReference>
<dbReference type="InterPro" id="IPR036097">
    <property type="entry name" value="HisK_dim/P_sf"/>
</dbReference>
<proteinExistence type="predicted"/>
<gene>
    <name evidence="7" type="ORF">HKT17_03290</name>
</gene>
<dbReference type="Pfam" id="PF00512">
    <property type="entry name" value="HisKA"/>
    <property type="match status" value="1"/>
</dbReference>
<feature type="coiled-coil region" evidence="5">
    <location>
        <begin position="40"/>
        <end position="68"/>
    </location>
</feature>
<dbReference type="CDD" id="cd00082">
    <property type="entry name" value="HisKA"/>
    <property type="match status" value="1"/>
</dbReference>
<keyword evidence="5" id="KW-0175">Coiled coil</keyword>
<dbReference type="SMART" id="SM00388">
    <property type="entry name" value="HisKA"/>
    <property type="match status" value="1"/>
</dbReference>
<feature type="domain" description="Histidine kinase" evidence="6">
    <location>
        <begin position="118"/>
        <end position="325"/>
    </location>
</feature>
<organism evidence="7 8">
    <name type="scientific">Limnobacter profundi</name>
    <dbReference type="NCBI Taxonomy" id="2732163"/>
    <lineage>
        <taxon>Bacteria</taxon>
        <taxon>Pseudomonadati</taxon>
        <taxon>Pseudomonadota</taxon>
        <taxon>Betaproteobacteria</taxon>
        <taxon>Burkholderiales</taxon>
        <taxon>Burkholderiaceae</taxon>
        <taxon>Limnobacter</taxon>
    </lineage>
</organism>
<dbReference type="InterPro" id="IPR005467">
    <property type="entry name" value="His_kinase_dom"/>
</dbReference>
<accession>A0ABX6N332</accession>
<dbReference type="EC" id="2.7.13.3" evidence="2"/>
<evidence type="ECO:0000256" key="2">
    <source>
        <dbReference type="ARBA" id="ARBA00012438"/>
    </source>
</evidence>
<protein>
    <recommendedName>
        <fullName evidence="2">histidine kinase</fullName>
        <ecNumber evidence="2">2.7.13.3</ecNumber>
    </recommendedName>
</protein>
<keyword evidence="3" id="KW-0808">Transferase</keyword>
<sequence length="327" mass="37029">MLRLLLKLLSFVTGQRLLTPEQAASQQLELNDLRSKQTALESLSSKLRSEMKRQQALAREQLKETQKSHEQMLLAQQSEIDSLKEALGQLNLSVDIETQRQMKENNDLLSQLNWLSGTIAHDFRAPLRAIDAYSFFLADDLGENAPPEASKSLEEIRRNGKRMGVLLDALIEYLRLGVCPLNVQLHDLNETLLQVVNEHFGFSPVPIEIQVQGKWRFDKPMMMKAFKELLDNAVKFSKPVESPKIIVRQSSPSNLEIIDNGVGFSETHDAQKFQLFHRMHGNDEFEGEGIGLATAERIASRHHITLKLNRVGNQTVASLQLPERGSF</sequence>
<dbReference type="RefSeq" id="WP_171097806.1">
    <property type="nucleotide sequence ID" value="NZ_CP053084.1"/>
</dbReference>